<gene>
    <name evidence="3" type="ORF">CP965_05450</name>
</gene>
<dbReference type="PANTHER" id="PTHR35176">
    <property type="entry name" value="HEME OXYGENASE HI_0854-RELATED"/>
    <property type="match status" value="1"/>
</dbReference>
<protein>
    <recommendedName>
        <fullName evidence="2">Pyridoxamine 5'-phosphate oxidase N-terminal domain-containing protein</fullName>
    </recommendedName>
</protein>
<feature type="domain" description="Pyridoxamine 5'-phosphate oxidase N-terminal" evidence="2">
    <location>
        <begin position="11"/>
        <end position="141"/>
    </location>
</feature>
<dbReference type="GO" id="GO:0070967">
    <property type="term" value="F:coenzyme F420 binding"/>
    <property type="evidence" value="ECO:0007669"/>
    <property type="project" value="TreeGrafter"/>
</dbReference>
<dbReference type="AlphaFoldDB" id="A0A4Q1AV10"/>
<dbReference type="PANTHER" id="PTHR35176:SF6">
    <property type="entry name" value="HEME OXYGENASE HI_0854-RELATED"/>
    <property type="match status" value="1"/>
</dbReference>
<dbReference type="InterPro" id="IPR014419">
    <property type="entry name" value="HutZ"/>
</dbReference>
<dbReference type="RefSeq" id="WP_129061067.1">
    <property type="nucleotide sequence ID" value="NZ_NXIE01000002.1"/>
</dbReference>
<dbReference type="OrthoDB" id="5345368at2"/>
<dbReference type="InterPro" id="IPR012349">
    <property type="entry name" value="Split_barrel_FMN-bd"/>
</dbReference>
<dbReference type="Pfam" id="PF01243">
    <property type="entry name" value="PNPOx_N"/>
    <property type="match status" value="1"/>
</dbReference>
<dbReference type="Gene3D" id="2.30.110.10">
    <property type="entry name" value="Electron Transport, Fmn-binding Protein, Chain A"/>
    <property type="match status" value="1"/>
</dbReference>
<keyword evidence="1" id="KW-0560">Oxidoreductase</keyword>
<dbReference type="PIRSF" id="PIRSF004633">
    <property type="entry name" value="UCP_PLP_oxd"/>
    <property type="match status" value="1"/>
</dbReference>
<evidence type="ECO:0000313" key="3">
    <source>
        <dbReference type="EMBL" id="RXK13246.1"/>
    </source>
</evidence>
<dbReference type="Proteomes" id="UP000289718">
    <property type="component" value="Unassembled WGS sequence"/>
</dbReference>
<evidence type="ECO:0000256" key="1">
    <source>
        <dbReference type="ARBA" id="ARBA00023002"/>
    </source>
</evidence>
<accession>A0A4Q1AV10</accession>
<keyword evidence="4" id="KW-1185">Reference proteome</keyword>
<dbReference type="GO" id="GO:0005829">
    <property type="term" value="C:cytosol"/>
    <property type="evidence" value="ECO:0007669"/>
    <property type="project" value="TreeGrafter"/>
</dbReference>
<dbReference type="InterPro" id="IPR011576">
    <property type="entry name" value="Pyridox_Oxase_N"/>
</dbReference>
<reference evidence="3 4" key="1">
    <citation type="submission" date="2017-09" db="EMBL/GenBank/DDBJ databases">
        <title>Genomics of the genus Arcobacter.</title>
        <authorList>
            <person name="Perez-Cataluna A."/>
            <person name="Figueras M.J."/>
            <person name="Salas-Masso N."/>
        </authorList>
    </citation>
    <scope>NUCLEOTIDE SEQUENCE [LARGE SCALE GENOMIC DNA]</scope>
    <source>
        <strain evidence="3 4">F156-34</strain>
    </source>
</reference>
<dbReference type="GO" id="GO:0016627">
    <property type="term" value="F:oxidoreductase activity, acting on the CH-CH group of donors"/>
    <property type="evidence" value="ECO:0007669"/>
    <property type="project" value="TreeGrafter"/>
</dbReference>
<organism evidence="3 4">
    <name type="scientific">Halarcobacter mediterraneus</name>
    <dbReference type="NCBI Taxonomy" id="2023153"/>
    <lineage>
        <taxon>Bacteria</taxon>
        <taxon>Pseudomonadati</taxon>
        <taxon>Campylobacterota</taxon>
        <taxon>Epsilonproteobacteria</taxon>
        <taxon>Campylobacterales</taxon>
        <taxon>Arcobacteraceae</taxon>
        <taxon>Halarcobacter</taxon>
    </lineage>
</organism>
<proteinExistence type="predicted"/>
<name>A0A4Q1AV10_9BACT</name>
<comment type="caution">
    <text evidence="3">The sequence shown here is derived from an EMBL/GenBank/DDBJ whole genome shotgun (WGS) entry which is preliminary data.</text>
</comment>
<dbReference type="EMBL" id="NXIE01000002">
    <property type="protein sequence ID" value="RXK13246.1"/>
    <property type="molecule type" value="Genomic_DNA"/>
</dbReference>
<evidence type="ECO:0000259" key="2">
    <source>
        <dbReference type="Pfam" id="PF01243"/>
    </source>
</evidence>
<dbReference type="InterPro" id="IPR052019">
    <property type="entry name" value="F420H2_bilvrd_red/Heme_oxyg"/>
</dbReference>
<sequence length="177" mass="20675">MKKISKEESLKELKNFTKNIQTVMLSTVSKEGEPFASYSPFVEDEEGNFYVFISTAVPHSHNMYSTKKAHILFIEDESKASHIYARKRMYFKANVEKFEENDSKNEKIHQLFKDKFKEAVSFFPAMKDFRFYKLMPKEGNLVLGFGAAYKISEDRKSLYLNDKGHSKSHEEGIKDKE</sequence>
<dbReference type="SUPFAM" id="SSF50475">
    <property type="entry name" value="FMN-binding split barrel"/>
    <property type="match status" value="1"/>
</dbReference>
<evidence type="ECO:0000313" key="4">
    <source>
        <dbReference type="Proteomes" id="UP000289718"/>
    </source>
</evidence>